<proteinExistence type="predicted"/>
<dbReference type="InterPro" id="IPR053136">
    <property type="entry name" value="UTP_pyrophosphatase-like"/>
</dbReference>
<dbReference type="CDD" id="cd07344">
    <property type="entry name" value="M48_yhfN_like"/>
    <property type="match status" value="1"/>
</dbReference>
<reference evidence="2 3" key="1">
    <citation type="submission" date="2016-11" db="EMBL/GenBank/DDBJ databases">
        <authorList>
            <person name="Jaros S."/>
            <person name="Januszkiewicz K."/>
            <person name="Wedrychowicz H."/>
        </authorList>
    </citation>
    <scope>NUCLEOTIDE SEQUENCE [LARGE SCALE GENOMIC DNA]</scope>
    <source>
        <strain evidence="2 3">DSM 2631</strain>
    </source>
</reference>
<evidence type="ECO:0000313" key="2">
    <source>
        <dbReference type="EMBL" id="SHE40904.1"/>
    </source>
</evidence>
<dbReference type="AlphaFoldDB" id="A0A1M4T956"/>
<dbReference type="Pfam" id="PF01863">
    <property type="entry name" value="YgjP-like"/>
    <property type="match status" value="1"/>
</dbReference>
<feature type="domain" description="YgjP-like metallopeptidase" evidence="1">
    <location>
        <begin position="11"/>
        <end position="224"/>
    </location>
</feature>
<evidence type="ECO:0000259" key="1">
    <source>
        <dbReference type="Pfam" id="PF01863"/>
    </source>
</evidence>
<dbReference type="OrthoDB" id="9811177at2"/>
<accession>A0A1M4T956</accession>
<dbReference type="RefSeq" id="WP_072892494.1">
    <property type="nucleotide sequence ID" value="NZ_FQVM01000002.1"/>
</dbReference>
<dbReference type="STRING" id="1533.SAMN05443638_10276"/>
<dbReference type="PANTHER" id="PTHR30399:SF1">
    <property type="entry name" value="UTP PYROPHOSPHATASE"/>
    <property type="match status" value="1"/>
</dbReference>
<dbReference type="InterPro" id="IPR002725">
    <property type="entry name" value="YgjP-like_metallopeptidase"/>
</dbReference>
<dbReference type="EMBL" id="FQVM01000002">
    <property type="protein sequence ID" value="SHE40904.1"/>
    <property type="molecule type" value="Genomic_DNA"/>
</dbReference>
<sequence length="233" mass="28244">MDYLVKRTKRKSVSISIDENGVVKVFAPFGVPNIYIEELIDENKNWIDENLENIKRKKMNKKQWTFKEGMTVPFLGKDYNIKFIIGNFPKNYIRFYENTFQFELNKKIYDDSFKRIEICKDLLKDFYKKEGNIYLKRRTKELEKIIGVKSIDIRVKDVKTIWGSCSSKNNINYNLRLMMMDKNFIDYVIIHELCHLLHRNHSKAFWNEVFKYCNDYRKIRNDIKEVGFYYNTL</sequence>
<protein>
    <recommendedName>
        <fullName evidence="1">YgjP-like metallopeptidase domain-containing protein</fullName>
    </recommendedName>
</protein>
<gene>
    <name evidence="2" type="ORF">SAMN05443638_10276</name>
</gene>
<evidence type="ECO:0000313" key="3">
    <source>
        <dbReference type="Proteomes" id="UP000184035"/>
    </source>
</evidence>
<dbReference type="PANTHER" id="PTHR30399">
    <property type="entry name" value="UNCHARACTERIZED PROTEIN YGJP"/>
    <property type="match status" value="1"/>
</dbReference>
<organism evidence="2 3">
    <name type="scientific">Clostridium fallax</name>
    <dbReference type="NCBI Taxonomy" id="1533"/>
    <lineage>
        <taxon>Bacteria</taxon>
        <taxon>Bacillati</taxon>
        <taxon>Bacillota</taxon>
        <taxon>Clostridia</taxon>
        <taxon>Eubacteriales</taxon>
        <taxon>Clostridiaceae</taxon>
        <taxon>Clostridium</taxon>
    </lineage>
</organism>
<name>A0A1M4T956_9CLOT</name>
<dbReference type="Gene3D" id="3.30.2010.10">
    <property type="entry name" value="Metalloproteases ('zincins'), catalytic domain"/>
    <property type="match status" value="1"/>
</dbReference>
<keyword evidence="3" id="KW-1185">Reference proteome</keyword>
<dbReference type="Proteomes" id="UP000184035">
    <property type="component" value="Unassembled WGS sequence"/>
</dbReference>